<protein>
    <submittedName>
        <fullName evidence="1">Uncharacterized protein</fullName>
    </submittedName>
</protein>
<dbReference type="AlphaFoldDB" id="A0A6V7NSW0"/>
<evidence type="ECO:0000313" key="1">
    <source>
        <dbReference type="EMBL" id="CAD1821655.1"/>
    </source>
</evidence>
<sequence length="157" mass="17676">MTQMENLLPTLIYQFPEAKLSWKLSDVRVPTFLPTLPLSRCCARYWECYAVVNRLAVEPAPAPGRSIWGHVQRDATEFSSGKAAGRTACWDELRDTVRDGIGHYQVKYQTPALYCQQSGHSPRAIRQTHGDFTLFIGDWFSKDCSVTVAAAVSCLEF</sequence>
<reference evidence="1" key="1">
    <citation type="submission" date="2020-07" db="EMBL/GenBank/DDBJ databases">
        <authorList>
            <person name="Lin J."/>
        </authorList>
    </citation>
    <scope>NUCLEOTIDE SEQUENCE</scope>
</reference>
<name>A0A6V7NSW0_ANACO</name>
<proteinExistence type="predicted"/>
<organism evidence="1">
    <name type="scientific">Ananas comosus var. bracteatus</name>
    <name type="common">red pineapple</name>
    <dbReference type="NCBI Taxonomy" id="296719"/>
    <lineage>
        <taxon>Eukaryota</taxon>
        <taxon>Viridiplantae</taxon>
        <taxon>Streptophyta</taxon>
        <taxon>Embryophyta</taxon>
        <taxon>Tracheophyta</taxon>
        <taxon>Spermatophyta</taxon>
        <taxon>Magnoliopsida</taxon>
        <taxon>Liliopsida</taxon>
        <taxon>Poales</taxon>
        <taxon>Bromeliaceae</taxon>
        <taxon>Bromelioideae</taxon>
        <taxon>Ananas</taxon>
    </lineage>
</organism>
<dbReference type="EMBL" id="LR862141">
    <property type="protein sequence ID" value="CAD1821655.1"/>
    <property type="molecule type" value="Genomic_DNA"/>
</dbReference>
<accession>A0A6V7NSW0</accession>
<gene>
    <name evidence="1" type="ORF">CB5_LOCUS4866</name>
</gene>